<dbReference type="EMBL" id="FWFW01000002">
    <property type="protein sequence ID" value="SLN22578.1"/>
    <property type="molecule type" value="Genomic_DNA"/>
</dbReference>
<dbReference type="NCBIfam" id="TIGR04408">
    <property type="entry name" value="LptG_lptG"/>
    <property type="match status" value="1"/>
</dbReference>
<evidence type="ECO:0000256" key="3">
    <source>
        <dbReference type="ARBA" id="ARBA00022692"/>
    </source>
</evidence>
<name>A0A1Y5RPQ4_9RHOB</name>
<organism evidence="7 8">
    <name type="scientific">Pacificibacter marinus</name>
    <dbReference type="NCBI Taxonomy" id="658057"/>
    <lineage>
        <taxon>Bacteria</taxon>
        <taxon>Pseudomonadati</taxon>
        <taxon>Pseudomonadota</taxon>
        <taxon>Alphaproteobacteria</taxon>
        <taxon>Rhodobacterales</taxon>
        <taxon>Roseobacteraceae</taxon>
        <taxon>Pacificibacter</taxon>
    </lineage>
</organism>
<feature type="transmembrane region" description="Helical" evidence="6">
    <location>
        <begin position="99"/>
        <end position="122"/>
    </location>
</feature>
<evidence type="ECO:0000313" key="7">
    <source>
        <dbReference type="EMBL" id="SLN22578.1"/>
    </source>
</evidence>
<evidence type="ECO:0000256" key="1">
    <source>
        <dbReference type="ARBA" id="ARBA00004651"/>
    </source>
</evidence>
<keyword evidence="4 6" id="KW-1133">Transmembrane helix</keyword>
<evidence type="ECO:0000256" key="4">
    <source>
        <dbReference type="ARBA" id="ARBA00022989"/>
    </source>
</evidence>
<dbReference type="Pfam" id="PF03739">
    <property type="entry name" value="LptF_LptG"/>
    <property type="match status" value="1"/>
</dbReference>
<reference evidence="7 8" key="1">
    <citation type="submission" date="2017-03" db="EMBL/GenBank/DDBJ databases">
        <authorList>
            <person name="Afonso C.L."/>
            <person name="Miller P.J."/>
            <person name="Scott M.A."/>
            <person name="Spackman E."/>
            <person name="Goraichik I."/>
            <person name="Dimitrov K.M."/>
            <person name="Suarez D.L."/>
            <person name="Swayne D.E."/>
        </authorList>
    </citation>
    <scope>NUCLEOTIDE SEQUENCE [LARGE SCALE GENOMIC DNA]</scope>
    <source>
        <strain evidence="7 8">CECT 7971</strain>
    </source>
</reference>
<dbReference type="PANTHER" id="PTHR33529:SF2">
    <property type="entry name" value="LIPOPOLYSACCHARIDE EXPORT SYSTEM PERMEASE PROTEIN LPTG"/>
    <property type="match status" value="1"/>
</dbReference>
<protein>
    <submittedName>
        <fullName evidence="7">Lipopolysaccharide export system permease protein LptG</fullName>
    </submittedName>
</protein>
<comment type="subcellular location">
    <subcellularLocation>
        <location evidence="1">Cell membrane</location>
        <topology evidence="1">Multi-pass membrane protein</topology>
    </subcellularLocation>
</comment>
<sequence>MILHLYYVRRTLSALATVISILVILILMIEMLEQIRIFGSVDLSLSTLFYLSMLRVPFTLYTIFPVIVVISTLVLFLGLARTSELVVTRAAGRSAMRALQAPLLVAFLSGVLVVAVLNPIMATTSRQYDQLKAKYRDQKTQVFSVSDEGLWLRQGDEDGQIVIRAHQSNFDGSNLFDVTFLGFAPDGKPAFRIEAESAQLTPGLWQIKNAKRWPLGTTNNPEAASELFEMLDLPTSLTLDEIHDTFGTPSAVPIWKIPEFINRLENAGFSARAYRMWLHSELALPLTLVAMMLIGAGFTMRHTRFGNTATLVMTALLLAFVFFFLRNFASILGENGEIPIMLAAWAPPCAVIFAALALLLHLEDG</sequence>
<dbReference type="RefSeq" id="WP_085847617.1">
    <property type="nucleotide sequence ID" value="NZ_FNZV01000017.1"/>
</dbReference>
<dbReference type="OrthoDB" id="9798468at2"/>
<dbReference type="GO" id="GO:0015920">
    <property type="term" value="P:lipopolysaccharide transport"/>
    <property type="evidence" value="ECO:0007669"/>
    <property type="project" value="TreeGrafter"/>
</dbReference>
<evidence type="ECO:0000256" key="6">
    <source>
        <dbReference type="SAM" id="Phobius"/>
    </source>
</evidence>
<dbReference type="PANTHER" id="PTHR33529">
    <property type="entry name" value="SLR0882 PROTEIN-RELATED"/>
    <property type="match status" value="1"/>
</dbReference>
<feature type="transmembrane region" description="Helical" evidence="6">
    <location>
        <begin position="58"/>
        <end position="79"/>
    </location>
</feature>
<feature type="transmembrane region" description="Helical" evidence="6">
    <location>
        <begin position="340"/>
        <end position="362"/>
    </location>
</feature>
<dbReference type="GO" id="GO:0043190">
    <property type="term" value="C:ATP-binding cassette (ABC) transporter complex"/>
    <property type="evidence" value="ECO:0007669"/>
    <property type="project" value="InterPro"/>
</dbReference>
<evidence type="ECO:0000256" key="5">
    <source>
        <dbReference type="ARBA" id="ARBA00023136"/>
    </source>
</evidence>
<dbReference type="InterPro" id="IPR005495">
    <property type="entry name" value="LptG/LptF_permease"/>
</dbReference>
<feature type="transmembrane region" description="Helical" evidence="6">
    <location>
        <begin position="306"/>
        <end position="328"/>
    </location>
</feature>
<evidence type="ECO:0000256" key="2">
    <source>
        <dbReference type="ARBA" id="ARBA00022475"/>
    </source>
</evidence>
<proteinExistence type="predicted"/>
<keyword evidence="2" id="KW-1003">Cell membrane</keyword>
<keyword evidence="5 6" id="KW-0472">Membrane</keyword>
<feature type="transmembrane region" description="Helical" evidence="6">
    <location>
        <begin position="12"/>
        <end position="29"/>
    </location>
</feature>
<keyword evidence="3 6" id="KW-0812">Transmembrane</keyword>
<accession>A0A1Y5RPQ4</accession>
<feature type="transmembrane region" description="Helical" evidence="6">
    <location>
        <begin position="282"/>
        <end position="300"/>
    </location>
</feature>
<evidence type="ECO:0000313" key="8">
    <source>
        <dbReference type="Proteomes" id="UP000193307"/>
    </source>
</evidence>
<gene>
    <name evidence="7" type="primary">lptG</name>
    <name evidence="7" type="ORF">PAM7971_00693</name>
</gene>
<keyword evidence="8" id="KW-1185">Reference proteome</keyword>
<dbReference type="AlphaFoldDB" id="A0A1Y5RPQ4"/>
<dbReference type="GO" id="GO:0055085">
    <property type="term" value="P:transmembrane transport"/>
    <property type="evidence" value="ECO:0007669"/>
    <property type="project" value="InterPro"/>
</dbReference>
<dbReference type="STRING" id="658057.SAMN04488032_11744"/>
<dbReference type="Proteomes" id="UP000193307">
    <property type="component" value="Unassembled WGS sequence"/>
</dbReference>
<dbReference type="InterPro" id="IPR030923">
    <property type="entry name" value="LptG"/>
</dbReference>